<dbReference type="Gene3D" id="3.40.50.300">
    <property type="entry name" value="P-loop containing nucleotide triphosphate hydrolases"/>
    <property type="match status" value="1"/>
</dbReference>
<dbReference type="HOGENOM" id="CLU_064653_4_0_6"/>
<organism evidence="1 2">
    <name type="scientific">Teredinibacter turnerae (strain ATCC 39867 / T7901)</name>
    <dbReference type="NCBI Taxonomy" id="377629"/>
    <lineage>
        <taxon>Bacteria</taxon>
        <taxon>Pseudomonadati</taxon>
        <taxon>Pseudomonadota</taxon>
        <taxon>Gammaproteobacteria</taxon>
        <taxon>Cellvibrionales</taxon>
        <taxon>Cellvibrionaceae</taxon>
        <taxon>Teredinibacter</taxon>
    </lineage>
</organism>
<sequence>MSTDRTTPPPATLEQLLQRGDVWRGHSQYFISQDAVDTGYPPLNSALLNNGWPLSSLIEICQPSAGHGDWLLTAPCAQHLLQKQPHGYIVLLNPPALPFSQGMLFSGIPLEQLVVVQITAKNDFIASFVELARASSCALLMAWQPKQALTYTELRKCQLATADGSGVYLLFRHNRQRLESSPASLRLTTQLNSQHLQVHILKQRGQLRPGSAAIDLPLPDYAQTYKPHRQLEDTPTSPNVANDQVFAPYQPRRNVLALRINRGRPLKVKRSAG</sequence>
<reference evidence="1 2" key="1">
    <citation type="journal article" date="2009" name="PLoS ONE">
        <title>The complete genome of Teredinibacter turnerae T7901: an intracellular endosymbiont of marine wood-boring bivalves (shipworms).</title>
        <authorList>
            <person name="Yang J.C."/>
            <person name="Madupu R."/>
            <person name="Durkin A.S."/>
            <person name="Ekborg N.A."/>
            <person name="Pedamallu C.S."/>
            <person name="Hostetler J.B."/>
            <person name="Radune D."/>
            <person name="Toms B.S."/>
            <person name="Henrissat B."/>
            <person name="Coutinho P.M."/>
            <person name="Schwarz S."/>
            <person name="Field L."/>
            <person name="Trindade-Silva A.E."/>
            <person name="Soares C.A.G."/>
            <person name="Elshahawi S."/>
            <person name="Hanora A."/>
            <person name="Schmidt E.W."/>
            <person name="Haygood M.G."/>
            <person name="Posfai J."/>
            <person name="Benner J."/>
            <person name="Madinger C."/>
            <person name="Nove J."/>
            <person name="Anton B."/>
            <person name="Chaudhary K."/>
            <person name="Foster J."/>
            <person name="Holman A."/>
            <person name="Kumar S."/>
            <person name="Lessard P.A."/>
            <person name="Luyten Y.A."/>
            <person name="Slatko B."/>
            <person name="Wood N."/>
            <person name="Wu B."/>
            <person name="Teplitski M."/>
            <person name="Mougous J.D."/>
            <person name="Ward N."/>
            <person name="Eisen J.A."/>
            <person name="Badger J.H."/>
            <person name="Distel D.L."/>
        </authorList>
    </citation>
    <scope>NUCLEOTIDE SEQUENCE [LARGE SCALE GENOMIC DNA]</scope>
    <source>
        <strain evidence="2">ATCC 39867 / T7901</strain>
    </source>
</reference>
<evidence type="ECO:0000313" key="2">
    <source>
        <dbReference type="Proteomes" id="UP000009080"/>
    </source>
</evidence>
<dbReference type="RefSeq" id="WP_015817127.1">
    <property type="nucleotide sequence ID" value="NC_012997.1"/>
</dbReference>
<dbReference type="EMBL" id="CP001614">
    <property type="protein sequence ID" value="ACR11015.1"/>
    <property type="molecule type" value="Genomic_DNA"/>
</dbReference>
<dbReference type="STRING" id="377629.TERTU_2925"/>
<dbReference type="OrthoDB" id="9811176at2"/>
<dbReference type="InterPro" id="IPR027417">
    <property type="entry name" value="P-loop_NTPase"/>
</dbReference>
<keyword evidence="2" id="KW-1185">Reference proteome</keyword>
<dbReference type="InterPro" id="IPR047610">
    <property type="entry name" value="ImuA_translesion"/>
</dbReference>
<name>C5BND6_TERTT</name>
<accession>C5BND6</accession>
<dbReference type="NCBIfam" id="NF033429">
    <property type="entry name" value="ImuA_translesion"/>
    <property type="match status" value="1"/>
</dbReference>
<gene>
    <name evidence="1" type="ordered locus">TERTU_2925</name>
</gene>
<dbReference type="Proteomes" id="UP000009080">
    <property type="component" value="Chromosome"/>
</dbReference>
<dbReference type="eggNOG" id="COG4544">
    <property type="taxonomic scope" value="Bacteria"/>
</dbReference>
<protein>
    <submittedName>
        <fullName evidence="1">Ggdef</fullName>
    </submittedName>
</protein>
<proteinExistence type="predicted"/>
<evidence type="ECO:0000313" key="1">
    <source>
        <dbReference type="EMBL" id="ACR11015.1"/>
    </source>
</evidence>
<dbReference type="SUPFAM" id="SSF52540">
    <property type="entry name" value="P-loop containing nucleoside triphosphate hydrolases"/>
    <property type="match status" value="1"/>
</dbReference>
<dbReference type="AlphaFoldDB" id="C5BND6"/>
<dbReference type="KEGG" id="ttu:TERTU_2925"/>